<evidence type="ECO:0000313" key="3">
    <source>
        <dbReference type="Proteomes" id="UP001140172"/>
    </source>
</evidence>
<feature type="non-terminal residue" evidence="2">
    <location>
        <position position="1043"/>
    </location>
</feature>
<feature type="compositionally biased region" description="Low complexity" evidence="1">
    <location>
        <begin position="12"/>
        <end position="22"/>
    </location>
</feature>
<feature type="compositionally biased region" description="Low complexity" evidence="1">
    <location>
        <begin position="926"/>
        <end position="941"/>
    </location>
</feature>
<keyword evidence="3" id="KW-1185">Reference proteome</keyword>
<feature type="region of interest" description="Disordered" evidence="1">
    <location>
        <begin position="915"/>
        <end position="950"/>
    </location>
</feature>
<proteinExistence type="predicted"/>
<evidence type="ECO:0000256" key="1">
    <source>
        <dbReference type="SAM" id="MobiDB-lite"/>
    </source>
</evidence>
<dbReference type="Proteomes" id="UP001140172">
    <property type="component" value="Unassembled WGS sequence"/>
</dbReference>
<dbReference type="OrthoDB" id="5565181at2759"/>
<feature type="compositionally biased region" description="Polar residues" evidence="1">
    <location>
        <begin position="29"/>
        <end position="38"/>
    </location>
</feature>
<dbReference type="EMBL" id="JANBUM010000415">
    <property type="protein sequence ID" value="KAJ2777424.1"/>
    <property type="molecule type" value="Genomic_DNA"/>
</dbReference>
<feature type="region of interest" description="Disordered" evidence="1">
    <location>
        <begin position="1"/>
        <end position="93"/>
    </location>
</feature>
<sequence>MSKPPPGDSEPSDSLFPLSSSPGKPPISRHSQSQQNVKSAEDPGGQQARHQSESSLPKAGGSDQKGKDKGKGKQTAGEEDSGNTSHERHDASSLWGQFKLDSLKESFKQRTAKGRKGIRDLFSRNRQAEPEGSHVTESSTETSLDIENDEYYEAGDALLSQQPQPLQIQRLPHYIQELEYYKPIASNHFGGTNVIAVMYRLAHLAKIRLLRRMRTELMTDNAMAIPDIMLNGGAAFHTAWTTVAAGDVLGAEHAGSSAKPRTLELQVVAMATRAAIVNAIFDRIVYMAQRKHLGGHKRFKAVADIDRMPQMPAALAGQLNFTERADSIHYVSPAANATAAYSAGGGSGDPATTLDAILIRGPRQTGRSHVMFHLAARMAAEQRVGVVYVGNGADLLLDGSDGDRAKYARFVEHVAAAFSEYAQVNALVHRWYAATGIGTALRDLRERTTELLAGVRQLCEDEPGGVTPVFFIDAFEALAGAQVFETIVTPRELTHVHGAVVVLSAGDMGGHQETLRRMALSTCTVAAALSENDAANVLVATHGRLRMTRAVLRRLLDAAGGHVFDFVRLLDECAAGDEGAHVTAAAAQRAVDAYDTRRALRLTDMYARFVQRRLDAALDGVARSQIVFAGAAGKEVAIATPGLAAERRSVLRTPFMLYHSLALKPGAVLDAQFLVEDAAVPAAAAAAAAAAAGDDDGAAARAHSSLHVTCHPPAAVAAMYRLHFGDMPVLRQFAWLLADARYKFEVDAPVRVRLFDLLLLETQRLAAQATHPLTRHVWPMALNFDAVTPHDHRRWGVARSPAACTTFDGAVRLAANYIRATRSRRPPHVPDAMMVAEMRTTLVVYLPCLSFSAWPDRAISIDKCFPGAFMLAITRVDLQGRAADECEFELTWIASDPLCAVGADEEIVVATASDPASGHGKTVASQPAQQAQTQDEATAEAVDSYRSPRDTQNYDQLYGVSQSWSAKAIRIFPELRDMCHAAMPSDVLRHVRMLALADTSRASAIVSEGQLVRLEPRLAAFNTEGSQDIGLIETNALSAVYRQ</sequence>
<dbReference type="AlphaFoldDB" id="A0A9W8H796"/>
<comment type="caution">
    <text evidence="2">The sequence shown here is derived from an EMBL/GenBank/DDBJ whole genome shotgun (WGS) entry which is preliminary data.</text>
</comment>
<feature type="region of interest" description="Disordered" evidence="1">
    <location>
        <begin position="110"/>
        <end position="143"/>
    </location>
</feature>
<gene>
    <name evidence="2" type="ORF">GGI15_004503</name>
</gene>
<feature type="compositionally biased region" description="Basic and acidic residues" evidence="1">
    <location>
        <begin position="117"/>
        <end position="134"/>
    </location>
</feature>
<evidence type="ECO:0000313" key="2">
    <source>
        <dbReference type="EMBL" id="KAJ2777424.1"/>
    </source>
</evidence>
<reference evidence="2" key="1">
    <citation type="submission" date="2022-07" db="EMBL/GenBank/DDBJ databases">
        <title>Phylogenomic reconstructions and comparative analyses of Kickxellomycotina fungi.</title>
        <authorList>
            <person name="Reynolds N.K."/>
            <person name="Stajich J.E."/>
            <person name="Barry K."/>
            <person name="Grigoriev I.V."/>
            <person name="Crous P."/>
            <person name="Smith M.E."/>
        </authorList>
    </citation>
    <scope>NUCLEOTIDE SEQUENCE</scope>
    <source>
        <strain evidence="2">BCRC 34489</strain>
    </source>
</reference>
<accession>A0A9W8H796</accession>
<name>A0A9W8H796_9FUNG</name>
<organism evidence="2 3">
    <name type="scientific">Coemansia interrupta</name>
    <dbReference type="NCBI Taxonomy" id="1126814"/>
    <lineage>
        <taxon>Eukaryota</taxon>
        <taxon>Fungi</taxon>
        <taxon>Fungi incertae sedis</taxon>
        <taxon>Zoopagomycota</taxon>
        <taxon>Kickxellomycotina</taxon>
        <taxon>Kickxellomycetes</taxon>
        <taxon>Kickxellales</taxon>
        <taxon>Kickxellaceae</taxon>
        <taxon>Coemansia</taxon>
    </lineage>
</organism>
<protein>
    <submittedName>
        <fullName evidence="2">Uncharacterized protein</fullName>
    </submittedName>
</protein>